<dbReference type="InterPro" id="IPR055170">
    <property type="entry name" value="GFO_IDH_MocA-like_dom"/>
</dbReference>
<name>A0A8S4N481_OWEFU</name>
<proteinExistence type="inferred from homology"/>
<organism evidence="5 6">
    <name type="scientific">Owenia fusiformis</name>
    <name type="common">Polychaete worm</name>
    <dbReference type="NCBI Taxonomy" id="6347"/>
    <lineage>
        <taxon>Eukaryota</taxon>
        <taxon>Metazoa</taxon>
        <taxon>Spiralia</taxon>
        <taxon>Lophotrochozoa</taxon>
        <taxon>Annelida</taxon>
        <taxon>Polychaeta</taxon>
        <taxon>Sedentaria</taxon>
        <taxon>Canalipalpata</taxon>
        <taxon>Sabellida</taxon>
        <taxon>Oweniida</taxon>
        <taxon>Oweniidae</taxon>
        <taxon>Owenia</taxon>
    </lineage>
</organism>
<dbReference type="EMBL" id="CAIIXF020000001">
    <property type="protein sequence ID" value="CAH1775979.1"/>
    <property type="molecule type" value="Genomic_DNA"/>
</dbReference>
<dbReference type="PANTHER" id="PTHR42840">
    <property type="entry name" value="NAD(P)-BINDING ROSSMANN-FOLD SUPERFAMILY PROTEIN-RELATED"/>
    <property type="match status" value="1"/>
</dbReference>
<comment type="caution">
    <text evidence="5">The sequence shown here is derived from an EMBL/GenBank/DDBJ whole genome shotgun (WGS) entry which is preliminary data.</text>
</comment>
<dbReference type="Gene3D" id="3.30.360.10">
    <property type="entry name" value="Dihydrodipicolinate Reductase, domain 2"/>
    <property type="match status" value="1"/>
</dbReference>
<dbReference type="Pfam" id="PF22725">
    <property type="entry name" value="GFO_IDH_MocA_C3"/>
    <property type="match status" value="1"/>
</dbReference>
<feature type="domain" description="GFO/IDH/MocA-like oxidoreductase" evidence="4">
    <location>
        <begin position="116"/>
        <end position="231"/>
    </location>
</feature>
<evidence type="ECO:0000259" key="4">
    <source>
        <dbReference type="Pfam" id="PF22725"/>
    </source>
</evidence>
<evidence type="ECO:0008006" key="7">
    <source>
        <dbReference type="Google" id="ProtNLM"/>
    </source>
</evidence>
<dbReference type="InterPro" id="IPR036291">
    <property type="entry name" value="NAD(P)-bd_dom_sf"/>
</dbReference>
<evidence type="ECO:0000256" key="1">
    <source>
        <dbReference type="ARBA" id="ARBA00010928"/>
    </source>
</evidence>
<dbReference type="Proteomes" id="UP000749559">
    <property type="component" value="Unassembled WGS sequence"/>
</dbReference>
<dbReference type="AlphaFoldDB" id="A0A8S4N481"/>
<reference evidence="5" key="1">
    <citation type="submission" date="2022-03" db="EMBL/GenBank/DDBJ databases">
        <authorList>
            <person name="Martin C."/>
        </authorList>
    </citation>
    <scope>NUCLEOTIDE SEQUENCE</scope>
</reference>
<dbReference type="SUPFAM" id="SSF51735">
    <property type="entry name" value="NAD(P)-binding Rossmann-fold domains"/>
    <property type="match status" value="1"/>
</dbReference>
<dbReference type="GO" id="GO:0000166">
    <property type="term" value="F:nucleotide binding"/>
    <property type="evidence" value="ECO:0007669"/>
    <property type="project" value="InterPro"/>
</dbReference>
<dbReference type="InterPro" id="IPR000683">
    <property type="entry name" value="Gfo/Idh/MocA-like_OxRdtase_N"/>
</dbReference>
<evidence type="ECO:0000313" key="5">
    <source>
        <dbReference type="EMBL" id="CAH1775979.1"/>
    </source>
</evidence>
<keyword evidence="2" id="KW-0560">Oxidoreductase</keyword>
<keyword evidence="6" id="KW-1185">Reference proteome</keyword>
<sequence>MNYRVDLMYVVDLEVERTKEVMSQYNQETVQVVSPSQAHIVYADKSVSAVVVCSPTYAHEEIVKDALKNEKAVFCEKPIAESEEGTASCYDEAKRAGKPLFCSFNRRYDPALQSIYREVKAGKIGQVQTIKTCARDCPLPPIAYLKTSGGIFHDCAVHDIDLVCWILEEYPCSVFAMAHAHVPEIAAMGDVDSVAIMMKFPSGAIATIDLSRNAKYGYDQRIEAFGDKGMIASENQQPDNVQFSGNDGKLSTPIQHSFPTRYRESYINALQHFLNVLQGKEELAITKTSTLKCNKVATACEESYKTGVSIQLNLNNGDL</sequence>
<protein>
    <recommendedName>
        <fullName evidence="7">Inositol 2-dehydrogenase</fullName>
    </recommendedName>
</protein>
<dbReference type="SUPFAM" id="SSF55347">
    <property type="entry name" value="Glyceraldehyde-3-phosphate dehydrogenase-like, C-terminal domain"/>
    <property type="match status" value="1"/>
</dbReference>
<dbReference type="PANTHER" id="PTHR42840:SF3">
    <property type="entry name" value="BINDING ROSSMANN FOLD OXIDOREDUCTASE, PUTATIVE (AFU_ORTHOLOGUE AFUA_2G10240)-RELATED"/>
    <property type="match status" value="1"/>
</dbReference>
<accession>A0A8S4N481</accession>
<feature type="domain" description="Gfo/Idh/MocA-like oxidoreductase N-terminal" evidence="3">
    <location>
        <begin position="6"/>
        <end position="101"/>
    </location>
</feature>
<comment type="similarity">
    <text evidence="1">Belongs to the Gfo/Idh/MocA family.</text>
</comment>
<evidence type="ECO:0000259" key="3">
    <source>
        <dbReference type="Pfam" id="PF01408"/>
    </source>
</evidence>
<dbReference type="Gene3D" id="3.40.50.720">
    <property type="entry name" value="NAD(P)-binding Rossmann-like Domain"/>
    <property type="match status" value="1"/>
</dbReference>
<dbReference type="OrthoDB" id="64915at2759"/>
<evidence type="ECO:0000256" key="2">
    <source>
        <dbReference type="ARBA" id="ARBA00023002"/>
    </source>
</evidence>
<dbReference type="GO" id="GO:0016491">
    <property type="term" value="F:oxidoreductase activity"/>
    <property type="evidence" value="ECO:0007669"/>
    <property type="project" value="UniProtKB-KW"/>
</dbReference>
<gene>
    <name evidence="5" type="ORF">OFUS_LOCUS3211</name>
</gene>
<dbReference type="GO" id="GO:0005737">
    <property type="term" value="C:cytoplasm"/>
    <property type="evidence" value="ECO:0007669"/>
    <property type="project" value="TreeGrafter"/>
</dbReference>
<dbReference type="GO" id="GO:0006740">
    <property type="term" value="P:NADPH regeneration"/>
    <property type="evidence" value="ECO:0007669"/>
    <property type="project" value="TreeGrafter"/>
</dbReference>
<dbReference type="Pfam" id="PF01408">
    <property type="entry name" value="GFO_IDH_MocA"/>
    <property type="match status" value="1"/>
</dbReference>
<evidence type="ECO:0000313" key="6">
    <source>
        <dbReference type="Proteomes" id="UP000749559"/>
    </source>
</evidence>